<dbReference type="EMBL" id="OW240920">
    <property type="protein sequence ID" value="CAH2316128.1"/>
    <property type="molecule type" value="Genomic_DNA"/>
</dbReference>
<dbReference type="Gene3D" id="3.40.395.10">
    <property type="entry name" value="Adenoviral Proteinase, Chain A"/>
    <property type="match status" value="1"/>
</dbReference>
<protein>
    <recommendedName>
        <fullName evidence="3">Ubiquitin-like protease family profile domain-containing protein</fullName>
    </recommendedName>
</protein>
<name>A0AAD1WLD8_PELCU</name>
<proteinExistence type="predicted"/>
<accession>A0AAD1WLD8</accession>
<dbReference type="Proteomes" id="UP001295444">
    <property type="component" value="Chromosome 09"/>
</dbReference>
<dbReference type="InterPro" id="IPR038765">
    <property type="entry name" value="Papain-like_cys_pep_sf"/>
</dbReference>
<reference evidence="1" key="1">
    <citation type="submission" date="2022-03" db="EMBL/GenBank/DDBJ databases">
        <authorList>
            <person name="Alioto T."/>
            <person name="Alioto T."/>
            <person name="Gomez Garrido J."/>
        </authorList>
    </citation>
    <scope>NUCLEOTIDE SEQUENCE</scope>
</reference>
<evidence type="ECO:0000313" key="2">
    <source>
        <dbReference type="Proteomes" id="UP001295444"/>
    </source>
</evidence>
<dbReference type="SUPFAM" id="SSF54001">
    <property type="entry name" value="Cysteine proteinases"/>
    <property type="match status" value="1"/>
</dbReference>
<gene>
    <name evidence="1" type="ORF">PECUL_23A013609</name>
</gene>
<sequence length="302" mass="34421">MEKIKENIEKAQEKQKMTYEKKVLKKHKDVVYSAGNEVLLYNMRKRGRKGGRIEPDFSGPYIIKEVCGKVVKLANSDGVTLKNKISIDHIKPYRRSEESTVHRQEGDAELPEEISTCVSSILQRTSVICFAAPKKESTIEVVIMSKKAIALMDLMGNENSYISKVQRNWNIFLRMYKPEEQAAQWSTWIMFHSNQQDFSSCGVLILMFAKEFLWTRTISEVKTSAEYITDARLEIACALLQLVVRAGGKSREILCILHSLSDGSSARDKPTINLNLLKPKTSFSTGLLRNTCCRHDVTFIFQ</sequence>
<evidence type="ECO:0000313" key="1">
    <source>
        <dbReference type="EMBL" id="CAH2316128.1"/>
    </source>
</evidence>
<evidence type="ECO:0008006" key="3">
    <source>
        <dbReference type="Google" id="ProtNLM"/>
    </source>
</evidence>
<organism evidence="1 2">
    <name type="scientific">Pelobates cultripes</name>
    <name type="common">Western spadefoot toad</name>
    <dbReference type="NCBI Taxonomy" id="61616"/>
    <lineage>
        <taxon>Eukaryota</taxon>
        <taxon>Metazoa</taxon>
        <taxon>Chordata</taxon>
        <taxon>Craniata</taxon>
        <taxon>Vertebrata</taxon>
        <taxon>Euteleostomi</taxon>
        <taxon>Amphibia</taxon>
        <taxon>Batrachia</taxon>
        <taxon>Anura</taxon>
        <taxon>Pelobatoidea</taxon>
        <taxon>Pelobatidae</taxon>
        <taxon>Pelobates</taxon>
    </lineage>
</organism>
<dbReference type="AlphaFoldDB" id="A0AAD1WLD8"/>
<keyword evidence="2" id="KW-1185">Reference proteome</keyword>